<proteinExistence type="predicted"/>
<reference evidence="1" key="1">
    <citation type="submission" date="2023-04" db="EMBL/GenBank/DDBJ databases">
        <title>A chromosome-level genome assembly of the parasitoid wasp Eretmocerus hayati.</title>
        <authorList>
            <person name="Zhong Y."/>
            <person name="Liu S."/>
            <person name="Liu Y."/>
        </authorList>
    </citation>
    <scope>NUCLEOTIDE SEQUENCE</scope>
    <source>
        <strain evidence="1">ZJU_SS_LIU_2023</strain>
    </source>
</reference>
<gene>
    <name evidence="1" type="ORF">QAD02_001347</name>
</gene>
<dbReference type="Proteomes" id="UP001239111">
    <property type="component" value="Chromosome 3"/>
</dbReference>
<organism evidence="1 2">
    <name type="scientific">Eretmocerus hayati</name>
    <dbReference type="NCBI Taxonomy" id="131215"/>
    <lineage>
        <taxon>Eukaryota</taxon>
        <taxon>Metazoa</taxon>
        <taxon>Ecdysozoa</taxon>
        <taxon>Arthropoda</taxon>
        <taxon>Hexapoda</taxon>
        <taxon>Insecta</taxon>
        <taxon>Pterygota</taxon>
        <taxon>Neoptera</taxon>
        <taxon>Endopterygota</taxon>
        <taxon>Hymenoptera</taxon>
        <taxon>Apocrita</taxon>
        <taxon>Proctotrupomorpha</taxon>
        <taxon>Chalcidoidea</taxon>
        <taxon>Aphelinidae</taxon>
        <taxon>Aphelininae</taxon>
        <taxon>Eretmocerus</taxon>
    </lineage>
</organism>
<evidence type="ECO:0000313" key="2">
    <source>
        <dbReference type="Proteomes" id="UP001239111"/>
    </source>
</evidence>
<accession>A0ACC2NFZ2</accession>
<comment type="caution">
    <text evidence="1">The sequence shown here is derived from an EMBL/GenBank/DDBJ whole genome shotgun (WGS) entry which is preliminary data.</text>
</comment>
<keyword evidence="2" id="KW-1185">Reference proteome</keyword>
<evidence type="ECO:0000313" key="1">
    <source>
        <dbReference type="EMBL" id="KAJ8670088.1"/>
    </source>
</evidence>
<protein>
    <submittedName>
        <fullName evidence="1">Uncharacterized protein</fullName>
    </submittedName>
</protein>
<sequence length="512" mass="57420">MTNCEEMEDRRPTIVDNIVIGATKEVRTKSISKIILDSLTETPDFIGQINADTGETISFGELKDRSIRCALWLRKQGIGEGDMVNVPITIQTNDCIPILACFYVGATLVPLRHDGSLDKIRHILEHTKPKIIFAEGKLVDGLNHITADMGIQSQFVTFEKYGEYSSLDEIMNSQDKIEVLRFEPTEPKNPSKQAGVIVFSSGTSGIAKGTMLAYDWLSNLRITVTGITGGMKVLWYLPWSWVCAIEALVPCIEFKATRIIHGKFDPEETYRVMKDHQVNHIILTPFRLGKIFNVERDYLPSLRRVITLGAPASLSLLEKVRKCLPNVSVWNCYGMTEAGGAIAIQTEHCRIVDSVGEICINVNYKSIGYIDNEEEAKKLIDKEGWLHTGDVGFYDETGELKIIDKMKLFIDCGEKRLPSTRIENILMQHPEVVNASVVSVPHEIDIQRPFAFVQLSPGAKVTKEELIELPARVRENPRITGGLVFVEDFPVLPNGKIDIQELKKRAGMYDSQ</sequence>
<dbReference type="EMBL" id="CM056743">
    <property type="protein sequence ID" value="KAJ8670088.1"/>
    <property type="molecule type" value="Genomic_DNA"/>
</dbReference>
<name>A0ACC2NFZ2_9HYME</name>